<dbReference type="PaxDb" id="65489-OBART09G02540.1"/>
<evidence type="ECO:0000313" key="1">
    <source>
        <dbReference type="EnsemblPlants" id="OBART09G02540.1"/>
    </source>
</evidence>
<proteinExistence type="predicted"/>
<dbReference type="Proteomes" id="UP000026960">
    <property type="component" value="Chromosome 9"/>
</dbReference>
<organism evidence="1">
    <name type="scientific">Oryza barthii</name>
    <dbReference type="NCBI Taxonomy" id="65489"/>
    <lineage>
        <taxon>Eukaryota</taxon>
        <taxon>Viridiplantae</taxon>
        <taxon>Streptophyta</taxon>
        <taxon>Embryophyta</taxon>
        <taxon>Tracheophyta</taxon>
        <taxon>Spermatophyta</taxon>
        <taxon>Magnoliopsida</taxon>
        <taxon>Liliopsida</taxon>
        <taxon>Poales</taxon>
        <taxon>Poaceae</taxon>
        <taxon>BOP clade</taxon>
        <taxon>Oryzoideae</taxon>
        <taxon>Oryzeae</taxon>
        <taxon>Oryzinae</taxon>
        <taxon>Oryza</taxon>
    </lineage>
</organism>
<sequence>MTAGQKPETNERLMVARQNLPDVDIFYMNARHRSRQQNVMPGERSTHLARCNARYAARRDKPCAESIAFECLDGCNPSLLNLTTCLQTVGDDEDAQMVESDDEDKQAPTSSIPDKFNYVYSNIPRSTNVLNPQLLALETLIFLFQW</sequence>
<dbReference type="Gramene" id="OBART09G02540.1">
    <property type="protein sequence ID" value="OBART09G02540.1"/>
    <property type="gene ID" value="OBART09G02540"/>
</dbReference>
<reference evidence="1" key="1">
    <citation type="journal article" date="2009" name="Rice">
        <title>De Novo Next Generation Sequencing of Plant Genomes.</title>
        <authorList>
            <person name="Rounsley S."/>
            <person name="Marri P.R."/>
            <person name="Yu Y."/>
            <person name="He R."/>
            <person name="Sisneros N."/>
            <person name="Goicoechea J.L."/>
            <person name="Lee S.J."/>
            <person name="Angelova A."/>
            <person name="Kudrna D."/>
            <person name="Luo M."/>
            <person name="Affourtit J."/>
            <person name="Desany B."/>
            <person name="Knight J."/>
            <person name="Niazi F."/>
            <person name="Egholm M."/>
            <person name="Wing R.A."/>
        </authorList>
    </citation>
    <scope>NUCLEOTIDE SEQUENCE [LARGE SCALE GENOMIC DNA]</scope>
    <source>
        <strain evidence="1">cv. IRGC 105608</strain>
    </source>
</reference>
<keyword evidence="2" id="KW-1185">Reference proteome</keyword>
<accession>A0A0D3H492</accession>
<dbReference type="AlphaFoldDB" id="A0A0D3H492"/>
<reference evidence="1" key="2">
    <citation type="submission" date="2015-03" db="UniProtKB">
        <authorList>
            <consortium name="EnsemblPlants"/>
        </authorList>
    </citation>
    <scope>IDENTIFICATION</scope>
</reference>
<dbReference type="EnsemblPlants" id="OBART09G02540.1">
    <property type="protein sequence ID" value="OBART09G02540.1"/>
    <property type="gene ID" value="OBART09G02540"/>
</dbReference>
<name>A0A0D3H492_9ORYZ</name>
<protein>
    <submittedName>
        <fullName evidence="1">Uncharacterized protein</fullName>
    </submittedName>
</protein>
<evidence type="ECO:0000313" key="2">
    <source>
        <dbReference type="Proteomes" id="UP000026960"/>
    </source>
</evidence>
<dbReference type="HOGENOM" id="CLU_148944_0_0_1"/>
<dbReference type="STRING" id="65489.A0A0D3H492"/>